<sequence length="191" mass="20476">MSPRARTFRPLDEPEAARLRAAELTYVADRLGTTLDGEEPPPGYQRLRAARVVGHGRDHFEAAVAALDDWQVQRRSGAAVRADGGSLTVGTVAVVRLALPVVGFVGVDAPVRIVDVADEDDRRGFAYGTLPGHPEEGEESFVLSIADDGVVRFTVDAFSRPASRLARLGGPLTSTAQAIMTRRYLAALETP</sequence>
<dbReference type="Pfam" id="PF09348">
    <property type="entry name" value="DUF1990"/>
    <property type="match status" value="1"/>
</dbReference>
<dbReference type="PIRSF" id="PIRSF010260">
    <property type="entry name" value="UCP010260"/>
    <property type="match status" value="1"/>
</dbReference>
<dbReference type="Proteomes" id="UP001239215">
    <property type="component" value="Unassembled WGS sequence"/>
</dbReference>
<accession>A0AAJ1TYS9</accession>
<name>A0AAJ1TYS9_9ACTN</name>
<evidence type="ECO:0000259" key="1">
    <source>
        <dbReference type="Pfam" id="PF09348"/>
    </source>
</evidence>
<dbReference type="RefSeq" id="WP_307199917.1">
    <property type="nucleotide sequence ID" value="NZ_JAUTAN010000001.1"/>
</dbReference>
<dbReference type="AlphaFoldDB" id="A0AAJ1TYS9"/>
<protein>
    <submittedName>
        <fullName evidence="2">Uncharacterized protein (UPF0548 family)</fullName>
    </submittedName>
</protein>
<reference evidence="2" key="1">
    <citation type="submission" date="2023-07" db="EMBL/GenBank/DDBJ databases">
        <title>Functional and genomic diversity of the sorghum phyllosphere microbiome.</title>
        <authorList>
            <person name="Shade A."/>
        </authorList>
    </citation>
    <scope>NUCLEOTIDE SEQUENCE</scope>
    <source>
        <strain evidence="2">SORGH_AS_1067</strain>
    </source>
</reference>
<proteinExistence type="predicted"/>
<dbReference type="PANTHER" id="PTHR34202">
    <property type="entry name" value="UPF0548 PROTEIN"/>
    <property type="match status" value="1"/>
</dbReference>
<gene>
    <name evidence="2" type="ORF">QE405_001794</name>
</gene>
<evidence type="ECO:0000313" key="3">
    <source>
        <dbReference type="Proteomes" id="UP001239215"/>
    </source>
</evidence>
<dbReference type="PANTHER" id="PTHR34202:SF1">
    <property type="entry name" value="UPF0548 PROTEIN"/>
    <property type="match status" value="1"/>
</dbReference>
<dbReference type="InterPro" id="IPR018960">
    <property type="entry name" value="DUF1990"/>
</dbReference>
<evidence type="ECO:0000313" key="2">
    <source>
        <dbReference type="EMBL" id="MDQ1104510.1"/>
    </source>
</evidence>
<comment type="caution">
    <text evidence="2">The sequence shown here is derived from an EMBL/GenBank/DDBJ whole genome shotgun (WGS) entry which is preliminary data.</text>
</comment>
<feature type="domain" description="DUF1990" evidence="1">
    <location>
        <begin position="32"/>
        <end position="187"/>
    </location>
</feature>
<dbReference type="InterPro" id="IPR014457">
    <property type="entry name" value="UCP010260"/>
</dbReference>
<dbReference type="EMBL" id="JAUTAN010000001">
    <property type="protein sequence ID" value="MDQ1104510.1"/>
    <property type="molecule type" value="Genomic_DNA"/>
</dbReference>
<organism evidence="2 3">
    <name type="scientific">Nocardioides zeae</name>
    <dbReference type="NCBI Taxonomy" id="1457234"/>
    <lineage>
        <taxon>Bacteria</taxon>
        <taxon>Bacillati</taxon>
        <taxon>Actinomycetota</taxon>
        <taxon>Actinomycetes</taxon>
        <taxon>Propionibacteriales</taxon>
        <taxon>Nocardioidaceae</taxon>
        <taxon>Nocardioides</taxon>
    </lineage>
</organism>